<organism evidence="1 2">
    <name type="scientific">Conchiformibius steedae</name>
    <dbReference type="NCBI Taxonomy" id="153493"/>
    <lineage>
        <taxon>Bacteria</taxon>
        <taxon>Pseudomonadati</taxon>
        <taxon>Pseudomonadota</taxon>
        <taxon>Betaproteobacteria</taxon>
        <taxon>Neisseriales</taxon>
        <taxon>Neisseriaceae</taxon>
        <taxon>Conchiformibius</taxon>
    </lineage>
</organism>
<reference evidence="1 2" key="1">
    <citation type="submission" date="2018-11" db="EMBL/GenBank/DDBJ databases">
        <title>Genomes From Bacteria Associated with the Canine Oral Cavity: a Test Case for Automated Genome-Based Taxonomic Assignment.</title>
        <authorList>
            <person name="Coil D.A."/>
            <person name="Jospin G."/>
            <person name="Darling A.E."/>
            <person name="Wallis C."/>
            <person name="Davis I.J."/>
            <person name="Harris S."/>
            <person name="Eisen J.A."/>
            <person name="Holcombe L.J."/>
            <person name="O'Flynn C."/>
        </authorList>
    </citation>
    <scope>NUCLEOTIDE SEQUENCE [LARGE SCALE GENOMIC DNA]</scope>
    <source>
        <strain evidence="1 2">COT-280</strain>
    </source>
</reference>
<comment type="caution">
    <text evidence="1">The sequence shown here is derived from an EMBL/GenBank/DDBJ whole genome shotgun (WGS) entry which is preliminary data.</text>
</comment>
<evidence type="ECO:0000313" key="1">
    <source>
        <dbReference type="EMBL" id="RRD89591.1"/>
    </source>
</evidence>
<name>A0A3P2A2D2_9NEIS</name>
<keyword evidence="2" id="KW-1185">Reference proteome</keyword>
<gene>
    <name evidence="1" type="ORF">EII21_08155</name>
</gene>
<dbReference type="EMBL" id="RQYC01000013">
    <property type="protein sequence ID" value="RRD89591.1"/>
    <property type="molecule type" value="Genomic_DNA"/>
</dbReference>
<dbReference type="Proteomes" id="UP000269923">
    <property type="component" value="Unassembled WGS sequence"/>
</dbReference>
<sequence length="313" mass="36093">MLIGCEHGTIIGFTHHFCTAHMVYITQANYRRLLADPVPKLDMNGQDALLYTEHCIDWFSNLEAERLYLCKILLHEHSHPLFDQMIGKKWLYVFTPKDEYTHAVKPQPPRYHLAGCDCMRHHFTNLRLPVGFKETYGIEGVEAFRDWFTLHCDLLTEDSSRFLNKVQALWPRVQWENAVHQALHLLNSGVCHFYNLNLPQLKQAVTDLFTRYKTWVSSLPAPEQHALNAHKRHSSNCQGLSAPAVATQRLSGLLQQFTQEFKNPMRDALLMYYYQSALNSGLGNCSTTALEALGFEPCQKCRPETNSDSYLYD</sequence>
<protein>
    <submittedName>
        <fullName evidence="1">Uncharacterized protein</fullName>
    </submittedName>
</protein>
<proteinExistence type="predicted"/>
<dbReference type="AlphaFoldDB" id="A0A3P2A2D2"/>
<evidence type="ECO:0000313" key="2">
    <source>
        <dbReference type="Proteomes" id="UP000269923"/>
    </source>
</evidence>
<accession>A0A3P2A2D2</accession>